<feature type="region of interest" description="Disordered" evidence="1">
    <location>
        <begin position="1"/>
        <end position="44"/>
    </location>
</feature>
<feature type="compositionally biased region" description="Basic and acidic residues" evidence="1">
    <location>
        <begin position="24"/>
        <end position="38"/>
    </location>
</feature>
<gene>
    <name evidence="2" type="ORF">E6C60_1260</name>
</gene>
<protein>
    <submittedName>
        <fullName evidence="2">Uncharacterized protein</fullName>
    </submittedName>
</protein>
<reference evidence="2 3" key="1">
    <citation type="submission" date="2019-05" db="EMBL/GenBank/DDBJ databases">
        <authorList>
            <person name="Chen C."/>
        </authorList>
    </citation>
    <scope>NUCLEOTIDE SEQUENCE [LARGE SCALE GENOMIC DNA]</scope>
    <source>
        <strain evidence="2 3">HB172198</strain>
    </source>
</reference>
<dbReference type="EMBL" id="CP040396">
    <property type="protein sequence ID" value="QCT01978.1"/>
    <property type="molecule type" value="Genomic_DNA"/>
</dbReference>
<evidence type="ECO:0000313" key="2">
    <source>
        <dbReference type="EMBL" id="QCT01978.1"/>
    </source>
</evidence>
<sequence length="44" mass="5027">MHKSNGVSHELFGPGQSHTRSQCKAHECYKRDKSDQHNKQSFVA</sequence>
<accession>A0A4P8XI40</accession>
<dbReference type="AlphaFoldDB" id="A0A4P8XI40"/>
<organism evidence="2 3">
    <name type="scientific">Paenibacillus algicola</name>
    <dbReference type="NCBI Taxonomy" id="2565926"/>
    <lineage>
        <taxon>Bacteria</taxon>
        <taxon>Bacillati</taxon>
        <taxon>Bacillota</taxon>
        <taxon>Bacilli</taxon>
        <taxon>Bacillales</taxon>
        <taxon>Paenibacillaceae</taxon>
        <taxon>Paenibacillus</taxon>
    </lineage>
</organism>
<evidence type="ECO:0000313" key="3">
    <source>
        <dbReference type="Proteomes" id="UP000300879"/>
    </source>
</evidence>
<name>A0A4P8XI40_9BACL</name>
<keyword evidence="3" id="KW-1185">Reference proteome</keyword>
<dbReference type="KEGG" id="palo:E6C60_1260"/>
<proteinExistence type="predicted"/>
<evidence type="ECO:0000256" key="1">
    <source>
        <dbReference type="SAM" id="MobiDB-lite"/>
    </source>
</evidence>
<dbReference type="Proteomes" id="UP000300879">
    <property type="component" value="Chromosome"/>
</dbReference>